<keyword evidence="1" id="KW-0472">Membrane</keyword>
<reference evidence="3" key="1">
    <citation type="journal article" date="2019" name="Int. J. Syst. Evol. Microbiol.">
        <title>The Global Catalogue of Microorganisms (GCM) 10K type strain sequencing project: providing services to taxonomists for standard genome sequencing and annotation.</title>
        <authorList>
            <consortium name="The Broad Institute Genomics Platform"/>
            <consortium name="The Broad Institute Genome Sequencing Center for Infectious Disease"/>
            <person name="Wu L."/>
            <person name="Ma J."/>
        </authorList>
    </citation>
    <scope>NUCLEOTIDE SEQUENCE [LARGE SCALE GENOMIC DNA]</scope>
    <source>
        <strain evidence="3">CCM 7282</strain>
    </source>
</reference>
<comment type="caution">
    <text evidence="2">The sequence shown here is derived from an EMBL/GenBank/DDBJ whole genome shotgun (WGS) entry which is preliminary data.</text>
</comment>
<proteinExistence type="predicted"/>
<dbReference type="RefSeq" id="WP_157620206.1">
    <property type="nucleotide sequence ID" value="NZ_BMCJ01000003.1"/>
</dbReference>
<gene>
    <name evidence="2" type="ORF">GCM10007216_19400</name>
</gene>
<feature type="transmembrane region" description="Helical" evidence="1">
    <location>
        <begin position="6"/>
        <end position="23"/>
    </location>
</feature>
<keyword evidence="3" id="KW-1185">Reference proteome</keyword>
<name>A0ABQ1P3P8_9BACI</name>
<evidence type="ECO:0000256" key="1">
    <source>
        <dbReference type="SAM" id="Phobius"/>
    </source>
</evidence>
<keyword evidence="1" id="KW-1133">Transmembrane helix</keyword>
<evidence type="ECO:0000313" key="3">
    <source>
        <dbReference type="Proteomes" id="UP000619534"/>
    </source>
</evidence>
<protein>
    <submittedName>
        <fullName evidence="2">Uncharacterized protein</fullName>
    </submittedName>
</protein>
<sequence length="49" mass="5632">MKKFIYLIIRVLCMAGALILYLMPSDNQIEIKQVGGQTPLDYNREEVSD</sequence>
<evidence type="ECO:0000313" key="2">
    <source>
        <dbReference type="EMBL" id="GGC88751.1"/>
    </source>
</evidence>
<dbReference type="Proteomes" id="UP000619534">
    <property type="component" value="Unassembled WGS sequence"/>
</dbReference>
<accession>A0ABQ1P3P8</accession>
<dbReference type="EMBL" id="BMCJ01000003">
    <property type="protein sequence ID" value="GGC88751.1"/>
    <property type="molecule type" value="Genomic_DNA"/>
</dbReference>
<organism evidence="2 3">
    <name type="scientific">Thalassobacillus devorans</name>
    <dbReference type="NCBI Taxonomy" id="279813"/>
    <lineage>
        <taxon>Bacteria</taxon>
        <taxon>Bacillati</taxon>
        <taxon>Bacillota</taxon>
        <taxon>Bacilli</taxon>
        <taxon>Bacillales</taxon>
        <taxon>Bacillaceae</taxon>
        <taxon>Thalassobacillus</taxon>
    </lineage>
</organism>
<keyword evidence="1" id="KW-0812">Transmembrane</keyword>